<protein>
    <submittedName>
        <fullName evidence="2">Nuclease-related domain-containing protein</fullName>
    </submittedName>
</protein>
<accession>A0ABV7KJD0</accession>
<dbReference type="EMBL" id="JBHRUJ010000001">
    <property type="protein sequence ID" value="MFC3209612.1"/>
    <property type="molecule type" value="Genomic_DNA"/>
</dbReference>
<proteinExistence type="predicted"/>
<sequence length="319" mass="36827">MGKFDAVLLPDVKALEALISRLPAQHSYQKFLEVELHRTSAGKRGEEKLLKKLAEFNWKENHLILPDVSLSRGDVKIQMDSLLLTHSQAIIIESKNIHGKIHFDDSTGEFYRYDNDGKKTVMENPAIQLKRNIRFFDAWLKSKKLDLSVKGLIVFTSKECEFISKPQKIPVCKTYQLHDYLYSMLGASSQQPSVNLKKLKKIIESEQTPYKRIPLCDYYRIDPAILIKGVRCVKCGSFGNGTIKRIYWYCNICGHADAQAMNNTIKEYFSLVSHMISNSELREFSLLESRHAASRILLKYDMEKIGEQKVRKYRVKQSN</sequence>
<dbReference type="SUPFAM" id="SSF82919">
    <property type="entry name" value="Zn-finger domain of Sec23/24"/>
    <property type="match status" value="1"/>
</dbReference>
<dbReference type="Pfam" id="PF08378">
    <property type="entry name" value="NERD"/>
    <property type="match status" value="1"/>
</dbReference>
<comment type="caution">
    <text evidence="2">The sequence shown here is derived from an EMBL/GenBank/DDBJ whole genome shotgun (WGS) entry which is preliminary data.</text>
</comment>
<name>A0ABV7KJD0_PLAOK</name>
<evidence type="ECO:0000313" key="3">
    <source>
        <dbReference type="Proteomes" id="UP001595625"/>
    </source>
</evidence>
<dbReference type="PROSITE" id="PS50965">
    <property type="entry name" value="NERD"/>
    <property type="match status" value="1"/>
</dbReference>
<dbReference type="Proteomes" id="UP001595625">
    <property type="component" value="Unassembled WGS sequence"/>
</dbReference>
<feature type="domain" description="NERD" evidence="1">
    <location>
        <begin position="41"/>
        <end position="159"/>
    </location>
</feature>
<dbReference type="InterPro" id="IPR011528">
    <property type="entry name" value="NERD"/>
</dbReference>
<reference evidence="3" key="1">
    <citation type="journal article" date="2019" name="Int. J. Syst. Evol. Microbiol.">
        <title>The Global Catalogue of Microorganisms (GCM) 10K type strain sequencing project: providing services to taxonomists for standard genome sequencing and annotation.</title>
        <authorList>
            <consortium name="The Broad Institute Genomics Platform"/>
            <consortium name="The Broad Institute Genome Sequencing Center for Infectious Disease"/>
            <person name="Wu L."/>
            <person name="Ma J."/>
        </authorList>
    </citation>
    <scope>NUCLEOTIDE SEQUENCE [LARGE SCALE GENOMIC DNA]</scope>
    <source>
        <strain evidence="3">CCM 320</strain>
    </source>
</reference>
<keyword evidence="3" id="KW-1185">Reference proteome</keyword>
<dbReference type="InterPro" id="IPR036174">
    <property type="entry name" value="Znf_Sec23_Sec24_sf"/>
</dbReference>
<gene>
    <name evidence="2" type="ORF">ACFOEJ_00810</name>
</gene>
<evidence type="ECO:0000313" key="2">
    <source>
        <dbReference type="EMBL" id="MFC3209612.1"/>
    </source>
</evidence>
<evidence type="ECO:0000259" key="1">
    <source>
        <dbReference type="PROSITE" id="PS50965"/>
    </source>
</evidence>
<organism evidence="2 3">
    <name type="scientific">Planomicrobium okeanokoites</name>
    <name type="common">Planococcus okeanokoites</name>
    <name type="synonym">Flavobacterium okeanokoites</name>
    <dbReference type="NCBI Taxonomy" id="244"/>
    <lineage>
        <taxon>Bacteria</taxon>
        <taxon>Bacillati</taxon>
        <taxon>Bacillota</taxon>
        <taxon>Bacilli</taxon>
        <taxon>Bacillales</taxon>
        <taxon>Caryophanaceae</taxon>
        <taxon>Planomicrobium</taxon>
    </lineage>
</organism>
<dbReference type="RefSeq" id="WP_117313482.1">
    <property type="nucleotide sequence ID" value="NZ_CANMQG010000003.1"/>
</dbReference>